<dbReference type="OrthoDB" id="10303349at2759"/>
<organism evidence="1 2">
    <name type="scientific">Paraphoma chrysanthemicola</name>
    <dbReference type="NCBI Taxonomy" id="798071"/>
    <lineage>
        <taxon>Eukaryota</taxon>
        <taxon>Fungi</taxon>
        <taxon>Dikarya</taxon>
        <taxon>Ascomycota</taxon>
        <taxon>Pezizomycotina</taxon>
        <taxon>Dothideomycetes</taxon>
        <taxon>Pleosporomycetidae</taxon>
        <taxon>Pleosporales</taxon>
        <taxon>Pleosporineae</taxon>
        <taxon>Phaeosphaeriaceae</taxon>
        <taxon>Paraphoma</taxon>
    </lineage>
</organism>
<dbReference type="EMBL" id="JAGMVJ010000005">
    <property type="protein sequence ID" value="KAH7090327.1"/>
    <property type="molecule type" value="Genomic_DNA"/>
</dbReference>
<reference evidence="1" key="1">
    <citation type="journal article" date="2021" name="Nat. Commun.">
        <title>Genetic determinants of endophytism in the Arabidopsis root mycobiome.</title>
        <authorList>
            <person name="Mesny F."/>
            <person name="Miyauchi S."/>
            <person name="Thiergart T."/>
            <person name="Pickel B."/>
            <person name="Atanasova L."/>
            <person name="Karlsson M."/>
            <person name="Huettel B."/>
            <person name="Barry K.W."/>
            <person name="Haridas S."/>
            <person name="Chen C."/>
            <person name="Bauer D."/>
            <person name="Andreopoulos W."/>
            <person name="Pangilinan J."/>
            <person name="LaButti K."/>
            <person name="Riley R."/>
            <person name="Lipzen A."/>
            <person name="Clum A."/>
            <person name="Drula E."/>
            <person name="Henrissat B."/>
            <person name="Kohler A."/>
            <person name="Grigoriev I.V."/>
            <person name="Martin F.M."/>
            <person name="Hacquard S."/>
        </authorList>
    </citation>
    <scope>NUCLEOTIDE SEQUENCE</scope>
    <source>
        <strain evidence="1">MPI-SDFR-AT-0120</strain>
    </source>
</reference>
<evidence type="ECO:0000313" key="2">
    <source>
        <dbReference type="Proteomes" id="UP000813461"/>
    </source>
</evidence>
<accession>A0A8K0W0R6</accession>
<gene>
    <name evidence="1" type="ORF">FB567DRAFT_577632</name>
</gene>
<evidence type="ECO:0000313" key="1">
    <source>
        <dbReference type="EMBL" id="KAH7090327.1"/>
    </source>
</evidence>
<dbReference type="Proteomes" id="UP000813461">
    <property type="component" value="Unassembled WGS sequence"/>
</dbReference>
<keyword evidence="2" id="KW-1185">Reference proteome</keyword>
<proteinExistence type="predicted"/>
<dbReference type="AlphaFoldDB" id="A0A8K0W0R6"/>
<protein>
    <submittedName>
        <fullName evidence="1">Uncharacterized protein</fullName>
    </submittedName>
</protein>
<comment type="caution">
    <text evidence="1">The sequence shown here is derived from an EMBL/GenBank/DDBJ whole genome shotgun (WGS) entry which is preliminary data.</text>
</comment>
<name>A0A8K0W0R6_9PLEO</name>
<sequence>MAKLPPKPRYYLSPTTLPCPHLVRLKDLSEGGSRLASVTYPSKAADSIGEEASRRNFTKLIMARYSHVDPTFYELISRKGSIKNQELATKKTQKWAKDIQNNWVGTNSWVQKYVISAITWADLQVLLNNLNRQVTVLGFPPGGESVAEKDARQERRQEYKKALRLHQDHIRQGVDDIIKKANDVLELASMIEKSMARIVELRKEKDFVERYEGGLKPREIKAVARLQDVAPADLYFAQKSKIERVAFLEGLWDQDTFVSFLWCFQGVLHFKKNWETISIRDMFKEKFVIVANAIVDNVLMPRNITASCIESSLCSLRTAEMKPNMIATYDKLKSADEELGKNKKSIGGYGILWVQGDRHMRSRTKKRPLGCDSDEGGGGVFQALRRARQKY</sequence>